<dbReference type="EMBL" id="LN856796">
    <property type="protein sequence ID" value="CDP92404.1"/>
    <property type="molecule type" value="Genomic_DNA"/>
</dbReference>
<dbReference type="EMBL" id="CAAKNF010000193">
    <property type="protein sequence ID" value="VIO94972.1"/>
    <property type="molecule type" value="Genomic_DNA"/>
</dbReference>
<evidence type="ECO:0000259" key="6">
    <source>
        <dbReference type="PROSITE" id="PS50262"/>
    </source>
</evidence>
<feature type="transmembrane region" description="Helical" evidence="5">
    <location>
        <begin position="252"/>
        <end position="272"/>
    </location>
</feature>
<dbReference type="CDD" id="cd00637">
    <property type="entry name" value="7tm_classA_rhodopsin-like"/>
    <property type="match status" value="1"/>
</dbReference>
<organism evidence="7">
    <name type="scientific">Brugia malayi</name>
    <name type="common">Filarial nematode worm</name>
    <dbReference type="NCBI Taxonomy" id="6279"/>
    <lineage>
        <taxon>Eukaryota</taxon>
        <taxon>Metazoa</taxon>
        <taxon>Ecdysozoa</taxon>
        <taxon>Nematoda</taxon>
        <taxon>Chromadorea</taxon>
        <taxon>Rhabditida</taxon>
        <taxon>Spirurina</taxon>
        <taxon>Spiruromorpha</taxon>
        <taxon>Filarioidea</taxon>
        <taxon>Onchocercidae</taxon>
        <taxon>Brugia</taxon>
    </lineage>
</organism>
<evidence type="ECO:0000256" key="4">
    <source>
        <dbReference type="ARBA" id="ARBA00023136"/>
    </source>
</evidence>
<feature type="transmembrane region" description="Helical" evidence="5">
    <location>
        <begin position="103"/>
        <end position="124"/>
    </location>
</feature>
<feature type="domain" description="G-protein coupled receptors family 1 profile" evidence="6">
    <location>
        <begin position="1"/>
        <end position="180"/>
    </location>
</feature>
<evidence type="ECO:0000313" key="10">
    <source>
        <dbReference type="WBParaSite" id="Bm1190.1"/>
    </source>
</evidence>
<evidence type="ECO:0000256" key="1">
    <source>
        <dbReference type="ARBA" id="ARBA00004370"/>
    </source>
</evidence>
<dbReference type="OMA" id="CAKSSGM"/>
<dbReference type="GO" id="GO:0016020">
    <property type="term" value="C:membrane"/>
    <property type="evidence" value="ECO:0007669"/>
    <property type="project" value="UniProtKB-SubCell"/>
</dbReference>
<evidence type="ECO:0000256" key="3">
    <source>
        <dbReference type="ARBA" id="ARBA00022989"/>
    </source>
</evidence>
<reference evidence="7 9" key="1">
    <citation type="journal article" date="2007" name="Science">
        <title>Draft genome of the filarial nematode parasite Brugia malayi.</title>
        <authorList>
            <person name="Ghedin E."/>
            <person name="Wang S."/>
            <person name="Spiro D."/>
            <person name="Caler E."/>
            <person name="Zhao Q."/>
            <person name="Crabtree J."/>
            <person name="Allen J.E."/>
            <person name="Delcher A.L."/>
            <person name="Guiliano D.B."/>
            <person name="Miranda-Saavedra D."/>
            <person name="Angiuoli S.V."/>
            <person name="Creasy T."/>
            <person name="Amedeo P."/>
            <person name="Haas B."/>
            <person name="El-Sayed N.M."/>
            <person name="Wortman J.R."/>
            <person name="Feldblyum T."/>
            <person name="Tallon L."/>
            <person name="Schatz M."/>
            <person name="Shumway M."/>
            <person name="Koo H."/>
            <person name="Salzberg S.L."/>
            <person name="Schobel S."/>
            <person name="Pertea M."/>
            <person name="Pop M."/>
            <person name="White O."/>
            <person name="Barton G.J."/>
            <person name="Carlow C.K."/>
            <person name="Crawford M.J."/>
            <person name="Daub J."/>
            <person name="Dimmic M.W."/>
            <person name="Estes C.F."/>
            <person name="Foster J.M."/>
            <person name="Ganatra M."/>
            <person name="Gregory W.F."/>
            <person name="Johnson N.M."/>
            <person name="Jin J."/>
            <person name="Komuniecki R."/>
            <person name="Korf I."/>
            <person name="Kumar S."/>
            <person name="Laney S."/>
            <person name="Li B.W."/>
            <person name="Li W."/>
            <person name="Lindblom T.H."/>
            <person name="Lustigman S."/>
            <person name="Ma D."/>
            <person name="Maina C.V."/>
            <person name="Martin D.M."/>
            <person name="McCarter J.P."/>
            <person name="McReynolds L."/>
            <person name="Mitreva M."/>
            <person name="Nutman T.B."/>
            <person name="Parkinson J."/>
            <person name="Peregrin-Alvarez J.M."/>
            <person name="Poole C."/>
            <person name="Ren Q."/>
            <person name="Saunders L."/>
            <person name="Sluder A.E."/>
            <person name="Smith K."/>
            <person name="Stanke M."/>
            <person name="Unnasch T.R."/>
            <person name="Ware J."/>
            <person name="Wei A.D."/>
            <person name="Weil G."/>
            <person name="Williams D.J."/>
            <person name="Zhang Y."/>
            <person name="Williams S.A."/>
            <person name="Fraser-Liggett C."/>
            <person name="Slatko B."/>
            <person name="Blaxter M.L."/>
            <person name="Scott A.L."/>
        </authorList>
    </citation>
    <scope>NUCLEOTIDE SEQUENCE</scope>
    <source>
        <strain evidence="7 9">FR3</strain>
    </source>
</reference>
<dbReference type="WormBase" id="Bm1190">
    <property type="protein sequence ID" value="BM27321"/>
    <property type="gene ID" value="WBGene00221451"/>
</dbReference>
<dbReference type="PANTHER" id="PTHR22718">
    <property type="entry name" value="SERPENTINE RECEPTOR, CLASS X"/>
    <property type="match status" value="1"/>
</dbReference>
<dbReference type="GeneID" id="66057648"/>
<evidence type="ECO:0000313" key="11">
    <source>
        <dbReference type="WormBase" id="Bm1190"/>
    </source>
</evidence>
<dbReference type="WBParaSite" id="Bm1190.1">
    <property type="protein sequence ID" value="Bm1190.1"/>
    <property type="gene ID" value="WBGene00221451"/>
</dbReference>
<evidence type="ECO:0000313" key="7">
    <source>
        <dbReference type="EMBL" id="CDP92404.1"/>
    </source>
</evidence>
<dbReference type="InterPro" id="IPR005047">
    <property type="entry name" value="7TM_GPCR_serpentine_rcpt_Srxa"/>
</dbReference>
<dbReference type="AlphaFoldDB" id="A0A0J9XNT8"/>
<dbReference type="OrthoDB" id="5857364at2759"/>
<feature type="transmembrane region" description="Helical" evidence="5">
    <location>
        <begin position="211"/>
        <end position="232"/>
    </location>
</feature>
<reference evidence="7" key="2">
    <citation type="submission" date="2012-12" db="EMBL/GenBank/DDBJ databases">
        <authorList>
            <person name="Gao Y.W."/>
            <person name="Fan S.T."/>
            <person name="Sun H.T."/>
            <person name="Wang Z."/>
            <person name="Gao X.L."/>
            <person name="Li Y.G."/>
            <person name="Wang T.C."/>
            <person name="Zhang K."/>
            <person name="Xu W.W."/>
            <person name="Yu Z.J."/>
            <person name="Xia X.Z."/>
        </authorList>
    </citation>
    <scope>NUCLEOTIDE SEQUENCE</scope>
    <source>
        <strain evidence="7">FR3</strain>
    </source>
</reference>
<dbReference type="KEGG" id="bmy:BM_BM1190"/>
<evidence type="ECO:0000256" key="2">
    <source>
        <dbReference type="ARBA" id="ARBA00022692"/>
    </source>
</evidence>
<keyword evidence="9" id="KW-1185">Reference proteome</keyword>
<dbReference type="RefSeq" id="XP_042935347.1">
    <property type="nucleotide sequence ID" value="XM_043079413.1"/>
</dbReference>
<feature type="transmembrane region" description="Helical" evidence="5">
    <location>
        <begin position="154"/>
        <end position="176"/>
    </location>
</feature>
<keyword evidence="2 5" id="KW-0812">Transmembrane</keyword>
<comment type="subcellular location">
    <subcellularLocation>
        <location evidence="1">Membrane</location>
    </subcellularLocation>
</comment>
<dbReference type="Pfam" id="PF03383">
    <property type="entry name" value="Serpentine_r_xa"/>
    <property type="match status" value="1"/>
</dbReference>
<reference evidence="8" key="3">
    <citation type="submission" date="2019-04" db="EMBL/GenBank/DDBJ databases">
        <authorList>
            <person name="Howe K."/>
            <person name="Paulini M."/>
            <person name="Williams G."/>
        </authorList>
    </citation>
    <scope>NUCLEOTIDE SEQUENCE [LARGE SCALE GENOMIC DNA]</scope>
    <source>
        <strain evidence="8">FR3</strain>
    </source>
</reference>
<sequence>MATVLFCKDRNNHYSREFTLIVLQVIISNFTAFLPQILVVLPEIFKTKNNSYSSETTWINRAFSTLNTFSFFSILHFSLLLTLNRFVALILPKYYSLFESAKLYFLIAVVWLSVLVITSADFYYCTRRFLVWNLSWEANCAKSSGMSKTWWRIYYRYALLIPSVMFVMYIAIFYNIRRKRHFTINNNGKQHIMNTGARHRSNAMKIPHYEWSMLIQASWNCGVLEIGVFIYNFVSPLLTKIFGKEADLPSRIFINCYIIFICSVLPTVHFTYSKQSRTIVKYHLYHWLQLKMGHLEINPSSKVCWNARNNVNVATVA</sequence>
<accession>A0A4E9FEW7</accession>
<dbReference type="Gene3D" id="1.20.1070.10">
    <property type="entry name" value="Rhodopsin 7-helix transmembrane proteins"/>
    <property type="match status" value="1"/>
</dbReference>
<proteinExistence type="predicted"/>
<dbReference type="FunCoup" id="A0A0J9XNT8">
    <property type="interactions" value="184"/>
</dbReference>
<dbReference type="CTD" id="66057648"/>
<feature type="transmembrane region" description="Helical" evidence="5">
    <location>
        <begin position="69"/>
        <end position="91"/>
    </location>
</feature>
<evidence type="ECO:0000313" key="8">
    <source>
        <dbReference type="EMBL" id="VIO94972.1"/>
    </source>
</evidence>
<reference evidence="10" key="4">
    <citation type="submission" date="2019-12" db="UniProtKB">
        <authorList>
            <consortium name="WormBaseParasite"/>
        </authorList>
    </citation>
    <scope>IDENTIFICATION</scope>
</reference>
<keyword evidence="3 5" id="KW-1133">Transmembrane helix</keyword>
<dbReference type="Proteomes" id="UP000006672">
    <property type="component" value="Unassembled WGS sequence"/>
</dbReference>
<evidence type="ECO:0000313" key="9">
    <source>
        <dbReference type="Proteomes" id="UP000006672"/>
    </source>
</evidence>
<accession>A0A0J9XNT8</accession>
<dbReference type="InterPro" id="IPR017452">
    <property type="entry name" value="GPCR_Rhodpsn_7TM"/>
</dbReference>
<dbReference type="PANTHER" id="PTHR22718:SF25">
    <property type="entry name" value="G-PROTEIN COUPLED RECEPTORS FAMILY 1 PROFILE DOMAIN-CONTAINING PROTEIN"/>
    <property type="match status" value="1"/>
</dbReference>
<keyword evidence="4 5" id="KW-0472">Membrane</keyword>
<gene>
    <name evidence="7 10 11" type="ORF">Bm1190</name>
    <name evidence="8" type="ORF">BM_BM1190</name>
    <name evidence="7" type="ORF">BM_Bm1190</name>
</gene>
<evidence type="ECO:0000256" key="5">
    <source>
        <dbReference type="SAM" id="Phobius"/>
    </source>
</evidence>
<feature type="transmembrane region" description="Helical" evidence="5">
    <location>
        <begin position="20"/>
        <end position="41"/>
    </location>
</feature>
<name>A0A0J9XNT8_BRUMA</name>
<protein>
    <submittedName>
        <fullName evidence="7 10">Bm1190</fullName>
    </submittedName>
</protein>
<dbReference type="PROSITE" id="PS50262">
    <property type="entry name" value="G_PROTEIN_RECEP_F1_2"/>
    <property type="match status" value="1"/>
</dbReference>